<protein>
    <submittedName>
        <fullName evidence="2">Asp-tRNA(Asn)/Glu-tRNA(Gln) amidotransferase A subunit family amidase</fullName>
    </submittedName>
</protein>
<name>A0A7Y9ZD94_9MICO</name>
<keyword evidence="3" id="KW-1185">Reference proteome</keyword>
<gene>
    <name evidence="2" type="ORF">BKA03_002232</name>
</gene>
<comment type="caution">
    <text evidence="2">The sequence shown here is derived from an EMBL/GenBank/DDBJ whole genome shotgun (WGS) entry which is preliminary data.</text>
</comment>
<dbReference type="PANTHER" id="PTHR46310">
    <property type="entry name" value="AMIDASE 1"/>
    <property type="match status" value="1"/>
</dbReference>
<dbReference type="Proteomes" id="UP000547973">
    <property type="component" value="Unassembled WGS sequence"/>
</dbReference>
<dbReference type="SUPFAM" id="SSF75304">
    <property type="entry name" value="Amidase signature (AS) enzymes"/>
    <property type="match status" value="1"/>
</dbReference>
<organism evidence="2 3">
    <name type="scientific">Demequina lutea</name>
    <dbReference type="NCBI Taxonomy" id="431489"/>
    <lineage>
        <taxon>Bacteria</taxon>
        <taxon>Bacillati</taxon>
        <taxon>Actinomycetota</taxon>
        <taxon>Actinomycetes</taxon>
        <taxon>Micrococcales</taxon>
        <taxon>Demequinaceae</taxon>
        <taxon>Demequina</taxon>
    </lineage>
</organism>
<dbReference type="Gene3D" id="3.90.1300.10">
    <property type="entry name" value="Amidase signature (AS) domain"/>
    <property type="match status" value="1"/>
</dbReference>
<dbReference type="PANTHER" id="PTHR46310:SF7">
    <property type="entry name" value="AMIDASE 1"/>
    <property type="match status" value="1"/>
</dbReference>
<evidence type="ECO:0000313" key="2">
    <source>
        <dbReference type="EMBL" id="NYI42113.1"/>
    </source>
</evidence>
<keyword evidence="2" id="KW-0808">Transferase</keyword>
<dbReference type="InterPro" id="IPR023631">
    <property type="entry name" value="Amidase_dom"/>
</dbReference>
<dbReference type="PROSITE" id="PS00571">
    <property type="entry name" value="AMIDASES"/>
    <property type="match status" value="1"/>
</dbReference>
<evidence type="ECO:0000259" key="1">
    <source>
        <dbReference type="Pfam" id="PF01425"/>
    </source>
</evidence>
<proteinExistence type="predicted"/>
<feature type="domain" description="Amidase" evidence="1">
    <location>
        <begin position="37"/>
        <end position="395"/>
    </location>
</feature>
<dbReference type="GO" id="GO:0016740">
    <property type="term" value="F:transferase activity"/>
    <property type="evidence" value="ECO:0007669"/>
    <property type="project" value="UniProtKB-KW"/>
</dbReference>
<evidence type="ECO:0000313" key="3">
    <source>
        <dbReference type="Proteomes" id="UP000547973"/>
    </source>
</evidence>
<sequence>MADIPAVRPPGNGAPSQEMDTRVWRVVGEPLVKGLGLGPLRGRTVAVKDIFAIAGQRIGAGSRAYLAEAPVELETAPSVQALLDAGADVAGIAQTDQFAYSIAGLNPDYGTAPNPAVRGGIPGGSSSGPASAVALGQADIGVGSDTAGSIRIPASYQGLWGLRTTHGAVTLAGVLPLAPRYDTVGWLTRDGFMMLATATVGLERRIETKPSARVLICEEVNGAATPDATAAVRDVVAGLASAGVIEAPVRVGLPPVRELFEAFRVTQSAEAWRADGAWVDAHPGALAPDIEARFEWARAVTDEREEKGLVTVRRLAAEIDAALGDDVLVLPTAASAAPSVGADAETLNALREATLGMTAIAGLTGRPALSVPLAMTDAGPIGVCLVGPRGSDLALIERAIEWQQR</sequence>
<accession>A0A7Y9ZD94</accession>
<dbReference type="Pfam" id="PF01425">
    <property type="entry name" value="Amidase"/>
    <property type="match status" value="1"/>
</dbReference>
<dbReference type="InterPro" id="IPR036928">
    <property type="entry name" value="AS_sf"/>
</dbReference>
<dbReference type="EMBL" id="JACBZO010000001">
    <property type="protein sequence ID" value="NYI42113.1"/>
    <property type="molecule type" value="Genomic_DNA"/>
</dbReference>
<dbReference type="RefSeq" id="WP_238579351.1">
    <property type="nucleotide sequence ID" value="NZ_BBRC01000002.1"/>
</dbReference>
<dbReference type="InterPro" id="IPR020556">
    <property type="entry name" value="Amidase_CS"/>
</dbReference>
<reference evidence="2 3" key="1">
    <citation type="submission" date="2020-07" db="EMBL/GenBank/DDBJ databases">
        <title>Sequencing the genomes of 1000 actinobacteria strains.</title>
        <authorList>
            <person name="Klenk H.-P."/>
        </authorList>
    </citation>
    <scope>NUCLEOTIDE SEQUENCE [LARGE SCALE GENOMIC DNA]</scope>
    <source>
        <strain evidence="2 3">DSM 19970</strain>
    </source>
</reference>
<dbReference type="AlphaFoldDB" id="A0A7Y9ZD94"/>